<protein>
    <submittedName>
        <fullName evidence="1">Uncharacterized protein</fullName>
    </submittedName>
</protein>
<evidence type="ECO:0000313" key="2">
    <source>
        <dbReference type="Proteomes" id="UP000001739"/>
    </source>
</evidence>
<proteinExistence type="predicted"/>
<dbReference type="HOGENOM" id="CLU_139158_0_0_4"/>
<gene>
    <name evidence="1" type="ordered locus">Bphyt_7285</name>
</gene>
<keyword evidence="1" id="KW-0614">Plasmid</keyword>
<dbReference type="Proteomes" id="UP000001739">
    <property type="component" value="Plasmid pBPHYT01"/>
</dbReference>
<sequence>MSEEQKPSAGETSAGSSEEYSPMDFVYAGLRLNAKGERFVSVRVVLDVGELGDEMLFQYSRSRDLNVGGIYRGAQFSKSGARGLDKNHLRYSGRWPDEAMRIHWLSVHDAAEAERRTRAMETEEGRVSDLEKALVPARQLYESLRRRYDKAGLVALEQAVLAALRTPLRKVESDNGKKAD</sequence>
<name>B2TH21_PARPJ</name>
<accession>B2TH21</accession>
<reference evidence="1 2" key="1">
    <citation type="journal article" date="2011" name="J. Bacteriol.">
        <title>Complete genome sequence of the plant growth-promoting endophyte Burkholderia phytofirmans strain PsJN.</title>
        <authorList>
            <person name="Weilharter A."/>
            <person name="Mitter B."/>
            <person name="Shin M.V."/>
            <person name="Chain P.S."/>
            <person name="Nowak J."/>
            <person name="Sessitsch A."/>
        </authorList>
    </citation>
    <scope>NUCLEOTIDE SEQUENCE [LARGE SCALE GENOMIC DNA]</scope>
    <source>
        <strain evidence="2">DSM 17436 / LMG 22146 / PsJN</strain>
        <plasmid evidence="1 2">pBPHYT01</plasmid>
    </source>
</reference>
<evidence type="ECO:0000313" key="1">
    <source>
        <dbReference type="EMBL" id="ACD21570.1"/>
    </source>
</evidence>
<geneLocation type="plasmid" evidence="1 2">
    <name>pBPHYT01</name>
</geneLocation>
<dbReference type="EMBL" id="CP001054">
    <property type="protein sequence ID" value="ACD21570.1"/>
    <property type="molecule type" value="Genomic_DNA"/>
</dbReference>
<dbReference type="RefSeq" id="WP_012430943.1">
    <property type="nucleotide sequence ID" value="NC_010679.1"/>
</dbReference>
<organism evidence="1 2">
    <name type="scientific">Paraburkholderia phytofirmans (strain DSM 17436 / LMG 22146 / PsJN)</name>
    <name type="common">Burkholderia phytofirmans</name>
    <dbReference type="NCBI Taxonomy" id="398527"/>
    <lineage>
        <taxon>Bacteria</taxon>
        <taxon>Pseudomonadati</taxon>
        <taxon>Pseudomonadota</taxon>
        <taxon>Betaproteobacteria</taxon>
        <taxon>Burkholderiales</taxon>
        <taxon>Burkholderiaceae</taxon>
        <taxon>Paraburkholderia</taxon>
    </lineage>
</organism>
<dbReference type="AlphaFoldDB" id="B2TH21"/>
<dbReference type="KEGG" id="bpy:Bphyt_7285"/>